<name>A0A7H0SQR0_9CORY</name>
<dbReference type="RefSeq" id="WP_187974195.1">
    <property type="nucleotide sequence ID" value="NZ_CP046884.1"/>
</dbReference>
<proteinExistence type="predicted"/>
<dbReference type="AlphaFoldDB" id="A0A7H0SQR0"/>
<dbReference type="GO" id="GO:0031012">
    <property type="term" value="C:extracellular matrix"/>
    <property type="evidence" value="ECO:0007669"/>
    <property type="project" value="TreeGrafter"/>
</dbReference>
<accession>A0A7H0SQR0</accession>
<dbReference type="PANTHER" id="PTHR24023:SF1112">
    <property type="entry name" value="COL_CUTICLE_N DOMAIN-CONTAINING PROTEIN-RELATED"/>
    <property type="match status" value="1"/>
</dbReference>
<dbReference type="InterPro" id="IPR008160">
    <property type="entry name" value="Collagen"/>
</dbReference>
<sequence>MPLYTPNYKIPYPTTGDPIWQGAIQMEALAKKVDETMKTVNGTPGSPGPRGEQGPPGDPGPRGEPGPKGDPGKDGTGFTLKGTQPDAASIKKLSGKPGDAYMALDTKDVYVYSGTEWISVGQITGPAGPPGEPGKQGDPGPRGEQGLQGPQGPKGEQGPQGPQGPKGLDADPVPGWKTTGITFSDNGTINLGTGSSSYYKWRIDRGVFQLYFTIRFGRNASSAGGPLKLTLPTRPATGIEAVGAGSYWSTGGNFGMVISPIVTPGSNICNFLVHKSGGDDTQDLFRIWDGRSGIGSGIPANPGYTLDQDGSSIKGYLSFPV</sequence>
<keyword evidence="3" id="KW-1185">Reference proteome</keyword>
<dbReference type="GO" id="GO:0030198">
    <property type="term" value="P:extracellular matrix organization"/>
    <property type="evidence" value="ECO:0007669"/>
    <property type="project" value="TreeGrafter"/>
</dbReference>
<evidence type="ECO:0008006" key="4">
    <source>
        <dbReference type="Google" id="ProtNLM"/>
    </source>
</evidence>
<feature type="region of interest" description="Disordered" evidence="1">
    <location>
        <begin position="38"/>
        <end position="99"/>
    </location>
</feature>
<evidence type="ECO:0000313" key="3">
    <source>
        <dbReference type="Proteomes" id="UP000516320"/>
    </source>
</evidence>
<dbReference type="KEGG" id="cpoy:GP475_09710"/>
<organism evidence="2 3">
    <name type="scientific">Corynebacterium poyangense</name>
    <dbReference type="NCBI Taxonomy" id="2684405"/>
    <lineage>
        <taxon>Bacteria</taxon>
        <taxon>Bacillati</taxon>
        <taxon>Actinomycetota</taxon>
        <taxon>Actinomycetes</taxon>
        <taxon>Mycobacteriales</taxon>
        <taxon>Corynebacteriaceae</taxon>
        <taxon>Corynebacterium</taxon>
    </lineage>
</organism>
<dbReference type="Proteomes" id="UP000516320">
    <property type="component" value="Chromosome"/>
</dbReference>
<feature type="compositionally biased region" description="Low complexity" evidence="1">
    <location>
        <begin position="142"/>
        <end position="167"/>
    </location>
</feature>
<dbReference type="PANTHER" id="PTHR24023">
    <property type="entry name" value="COLLAGEN ALPHA"/>
    <property type="match status" value="1"/>
</dbReference>
<gene>
    <name evidence="2" type="ORF">GP475_09710</name>
</gene>
<dbReference type="EMBL" id="CP046884">
    <property type="protein sequence ID" value="QNQ90885.1"/>
    <property type="molecule type" value="Genomic_DNA"/>
</dbReference>
<dbReference type="GO" id="GO:0030020">
    <property type="term" value="F:extracellular matrix structural constituent conferring tensile strength"/>
    <property type="evidence" value="ECO:0007669"/>
    <property type="project" value="TreeGrafter"/>
</dbReference>
<dbReference type="Gene3D" id="1.20.5.320">
    <property type="entry name" value="6-Phosphogluconate Dehydrogenase, domain 3"/>
    <property type="match status" value="1"/>
</dbReference>
<evidence type="ECO:0000313" key="2">
    <source>
        <dbReference type="EMBL" id="QNQ90885.1"/>
    </source>
</evidence>
<dbReference type="Pfam" id="PF01391">
    <property type="entry name" value="Collagen"/>
    <property type="match status" value="2"/>
</dbReference>
<dbReference type="GO" id="GO:0005615">
    <property type="term" value="C:extracellular space"/>
    <property type="evidence" value="ECO:0007669"/>
    <property type="project" value="TreeGrafter"/>
</dbReference>
<reference evidence="2 3" key="1">
    <citation type="submission" date="2019-12" db="EMBL/GenBank/DDBJ databases">
        <title>Corynebacterium sp. nov., isolated from feces of the Anser Albifrons in China.</title>
        <authorList>
            <person name="Liu Q."/>
        </authorList>
    </citation>
    <scope>NUCLEOTIDE SEQUENCE [LARGE SCALE GENOMIC DNA]</scope>
    <source>
        <strain evidence="2 3">4H37-19</strain>
    </source>
</reference>
<protein>
    <recommendedName>
        <fullName evidence="4">Collagen triple helix repeat-containing protein</fullName>
    </recommendedName>
</protein>
<dbReference type="InterPro" id="IPR050149">
    <property type="entry name" value="Collagen_superfamily"/>
</dbReference>
<feature type="region of interest" description="Disordered" evidence="1">
    <location>
        <begin position="121"/>
        <end position="184"/>
    </location>
</feature>
<evidence type="ECO:0000256" key="1">
    <source>
        <dbReference type="SAM" id="MobiDB-lite"/>
    </source>
</evidence>